<evidence type="ECO:0000256" key="4">
    <source>
        <dbReference type="ARBA" id="ARBA00022547"/>
    </source>
</evidence>
<evidence type="ECO:0000256" key="3">
    <source>
        <dbReference type="ARBA" id="ARBA00022448"/>
    </source>
</evidence>
<keyword evidence="6" id="KW-0375">Hydrogen ion transport</keyword>
<evidence type="ECO:0000256" key="9">
    <source>
        <dbReference type="ARBA" id="ARBA00023136"/>
    </source>
</evidence>
<evidence type="ECO:0000256" key="2">
    <source>
        <dbReference type="ARBA" id="ARBA00006810"/>
    </source>
</evidence>
<evidence type="ECO:0000256" key="1">
    <source>
        <dbReference type="ARBA" id="ARBA00004141"/>
    </source>
</evidence>
<dbReference type="InterPro" id="IPR000568">
    <property type="entry name" value="ATP_synth_F0_asu"/>
</dbReference>
<protein>
    <submittedName>
        <fullName evidence="12">F0F1 ATP synthase subunit A</fullName>
    </submittedName>
</protein>
<dbReference type="CDD" id="cd00310">
    <property type="entry name" value="ATP-synt_Fo_a_6"/>
    <property type="match status" value="1"/>
</dbReference>
<dbReference type="Pfam" id="PF00119">
    <property type="entry name" value="ATP-synt_A"/>
    <property type="match status" value="1"/>
</dbReference>
<keyword evidence="5 11" id="KW-0812">Transmembrane</keyword>
<feature type="transmembrane region" description="Helical" evidence="11">
    <location>
        <begin position="209"/>
        <end position="231"/>
    </location>
</feature>
<name>A0ABZ2TKR6_9BACT</name>
<keyword evidence="13" id="KW-1185">Reference proteome</keyword>
<dbReference type="RefSeq" id="WP_405311090.1">
    <property type="nucleotide sequence ID" value="NZ_CP088155.1"/>
</dbReference>
<comment type="subcellular location">
    <subcellularLocation>
        <location evidence="1">Membrane</location>
        <topology evidence="1">Multi-pass membrane protein</topology>
    </subcellularLocation>
</comment>
<dbReference type="Proteomes" id="UP001622612">
    <property type="component" value="Chromosome"/>
</dbReference>
<dbReference type="SUPFAM" id="SSF81336">
    <property type="entry name" value="F1F0 ATP synthase subunit A"/>
    <property type="match status" value="1"/>
</dbReference>
<evidence type="ECO:0000313" key="13">
    <source>
        <dbReference type="Proteomes" id="UP001622612"/>
    </source>
</evidence>
<dbReference type="InterPro" id="IPR045082">
    <property type="entry name" value="ATP_syn_F0_a_bact/chloroplast"/>
</dbReference>
<proteinExistence type="inferred from homology"/>
<dbReference type="InterPro" id="IPR023011">
    <property type="entry name" value="ATP_synth_F0_asu_AS"/>
</dbReference>
<evidence type="ECO:0000256" key="10">
    <source>
        <dbReference type="ARBA" id="ARBA00023310"/>
    </source>
</evidence>
<keyword evidence="9 11" id="KW-0472">Membrane</keyword>
<organism evidence="12 13">
    <name type="scientific">Metamycoplasma faucium</name>
    <dbReference type="NCBI Taxonomy" id="56142"/>
    <lineage>
        <taxon>Bacteria</taxon>
        <taxon>Bacillati</taxon>
        <taxon>Mycoplasmatota</taxon>
        <taxon>Mycoplasmoidales</taxon>
        <taxon>Metamycoplasmataceae</taxon>
        <taxon>Metamycoplasma</taxon>
    </lineage>
</organism>
<feature type="transmembrane region" description="Helical" evidence="11">
    <location>
        <begin position="159"/>
        <end position="177"/>
    </location>
</feature>
<keyword evidence="10" id="KW-0066">ATP synthesis</keyword>
<dbReference type="InterPro" id="IPR035908">
    <property type="entry name" value="F0_ATP_A_sf"/>
</dbReference>
<evidence type="ECO:0000256" key="11">
    <source>
        <dbReference type="SAM" id="Phobius"/>
    </source>
</evidence>
<dbReference type="NCBIfam" id="NF004487">
    <property type="entry name" value="PRK05815.3-5"/>
    <property type="match status" value="1"/>
</dbReference>
<dbReference type="PANTHER" id="PTHR42823">
    <property type="entry name" value="ATP SYNTHASE SUBUNIT A, CHLOROPLASTIC"/>
    <property type="match status" value="1"/>
</dbReference>
<evidence type="ECO:0000313" key="12">
    <source>
        <dbReference type="EMBL" id="WYM96955.1"/>
    </source>
</evidence>
<keyword evidence="7 11" id="KW-1133">Transmembrane helix</keyword>
<evidence type="ECO:0000256" key="8">
    <source>
        <dbReference type="ARBA" id="ARBA00023065"/>
    </source>
</evidence>
<keyword evidence="4" id="KW-0138">CF(0)</keyword>
<evidence type="ECO:0000256" key="5">
    <source>
        <dbReference type="ARBA" id="ARBA00022692"/>
    </source>
</evidence>
<dbReference type="EMBL" id="CP088155">
    <property type="protein sequence ID" value="WYM96955.1"/>
    <property type="molecule type" value="Genomic_DNA"/>
</dbReference>
<gene>
    <name evidence="12" type="ORF">LQ356_01875</name>
</gene>
<reference evidence="12" key="1">
    <citation type="submission" date="2021-11" db="EMBL/GenBank/DDBJ databases">
        <title>The first genome sequence of unculturable Mycoplasma faucium obtained by de novo assembly of metagenomic reads.</title>
        <authorList>
            <person name="Sabat A.J."/>
            <person name="Bathoorn E."/>
            <person name="Akkerboom V."/>
            <person name="Friedrich A.W."/>
        </authorList>
    </citation>
    <scope>NUCLEOTIDE SEQUENCE [LARGE SCALE GENOMIC DNA]</scope>
    <source>
        <strain evidence="12">UMCG-MFM1</strain>
    </source>
</reference>
<feature type="transmembrane region" description="Helical" evidence="11">
    <location>
        <begin position="20"/>
        <end position="42"/>
    </location>
</feature>
<keyword evidence="8" id="KW-0406">Ion transport</keyword>
<feature type="transmembrane region" description="Helical" evidence="11">
    <location>
        <begin position="83"/>
        <end position="103"/>
    </location>
</feature>
<evidence type="ECO:0000256" key="6">
    <source>
        <dbReference type="ARBA" id="ARBA00022781"/>
    </source>
</evidence>
<comment type="similarity">
    <text evidence="2">Belongs to the ATPase A chain family.</text>
</comment>
<accession>A0ABZ2TKR6</accession>
<dbReference type="PANTHER" id="PTHR42823:SF3">
    <property type="entry name" value="ATP SYNTHASE SUBUNIT A, CHLOROPLASTIC"/>
    <property type="match status" value="1"/>
</dbReference>
<sequence length="269" mass="30320">MDRFFGKLNWFGPKEITENHIFSLVFLVIITFILCILIYVAIKKQKIDKAPSTSVIMVEGLITMGDNYASDLSDHRLDKANPYFISLFCFLFFGHIISLFGLAPIGSSLSVVFAATAATWFTTIGIGFAYQKIKYLFTLLNPIEIAGNISPLISLTFRLFGNIIGGIVLITLLHISLDKIWIKIIKVSENSPASIINPISMLITPFMNLYLDIFVGAIQAFVFMTLTISYWSQVSEVEVKEKVKDKVEELKENLLKNNQYDVEIPIKTN</sequence>
<dbReference type="Gene3D" id="1.20.120.220">
    <property type="entry name" value="ATP synthase, F0 complex, subunit A"/>
    <property type="match status" value="1"/>
</dbReference>
<dbReference type="PROSITE" id="PS00449">
    <property type="entry name" value="ATPASE_A"/>
    <property type="match status" value="1"/>
</dbReference>
<evidence type="ECO:0000256" key="7">
    <source>
        <dbReference type="ARBA" id="ARBA00022989"/>
    </source>
</evidence>
<feature type="transmembrane region" description="Helical" evidence="11">
    <location>
        <begin position="109"/>
        <end position="128"/>
    </location>
</feature>
<keyword evidence="3" id="KW-0813">Transport</keyword>